<dbReference type="NCBIfam" id="TIGR00104">
    <property type="entry name" value="tRNA_TsaA"/>
    <property type="match status" value="1"/>
</dbReference>
<reference evidence="4 5" key="1">
    <citation type="submission" date="2007-10" db="EMBL/GenBank/DDBJ databases">
        <title>Complete sequence of Desulfococcus oleovorans Hxd3.</title>
        <authorList>
            <consortium name="US DOE Joint Genome Institute"/>
            <person name="Copeland A."/>
            <person name="Lucas S."/>
            <person name="Lapidus A."/>
            <person name="Barry K."/>
            <person name="Glavina del Rio T."/>
            <person name="Dalin E."/>
            <person name="Tice H."/>
            <person name="Pitluck S."/>
            <person name="Kiss H."/>
            <person name="Brettin T."/>
            <person name="Bruce D."/>
            <person name="Detter J.C."/>
            <person name="Han C."/>
            <person name="Schmutz J."/>
            <person name="Larimer F."/>
            <person name="Land M."/>
            <person name="Hauser L."/>
            <person name="Kyrpides N."/>
            <person name="Kim E."/>
            <person name="Wawrik B."/>
            <person name="Richardson P."/>
        </authorList>
    </citation>
    <scope>NUCLEOTIDE SEQUENCE [LARGE SCALE GENOMIC DNA]</scope>
    <source>
        <strain evidence="5">DSM 6200 / JCM 39069 / Hxd3</strain>
    </source>
</reference>
<organism evidence="4 5">
    <name type="scientific">Desulfosudis oleivorans (strain DSM 6200 / JCM 39069 / Hxd3)</name>
    <name type="common">Desulfococcus oleovorans</name>
    <dbReference type="NCBI Taxonomy" id="96561"/>
    <lineage>
        <taxon>Bacteria</taxon>
        <taxon>Pseudomonadati</taxon>
        <taxon>Thermodesulfobacteriota</taxon>
        <taxon>Desulfobacteria</taxon>
        <taxon>Desulfobacterales</taxon>
        <taxon>Desulfosudaceae</taxon>
        <taxon>Desulfosudis</taxon>
    </lineage>
</organism>
<dbReference type="EMBL" id="CP000859">
    <property type="protein sequence ID" value="ABW67385.1"/>
    <property type="molecule type" value="Genomic_DNA"/>
</dbReference>
<proteinExistence type="inferred from homology"/>
<evidence type="ECO:0000256" key="2">
    <source>
        <dbReference type="ARBA" id="ARBA00033753"/>
    </source>
</evidence>
<dbReference type="AlphaFoldDB" id="A8ZZY5"/>
<feature type="domain" description="TsaA-like" evidence="3">
    <location>
        <begin position="9"/>
        <end position="140"/>
    </location>
</feature>
<dbReference type="InterPro" id="IPR036414">
    <property type="entry name" value="YaeB_N_sf"/>
</dbReference>
<evidence type="ECO:0000259" key="3">
    <source>
        <dbReference type="PROSITE" id="PS51668"/>
    </source>
</evidence>
<dbReference type="eggNOG" id="COG1720">
    <property type="taxonomic scope" value="Bacteria"/>
</dbReference>
<evidence type="ECO:0000313" key="4">
    <source>
        <dbReference type="EMBL" id="ABW67385.1"/>
    </source>
</evidence>
<keyword evidence="1" id="KW-0949">S-adenosyl-L-methionine</keyword>
<dbReference type="InterPro" id="IPR040372">
    <property type="entry name" value="YaeB-like"/>
</dbReference>
<gene>
    <name evidence="4" type="ordered locus">Dole_1581</name>
</gene>
<dbReference type="HOGENOM" id="CLU_013458_2_0_7"/>
<dbReference type="Gene3D" id="2.40.30.70">
    <property type="entry name" value="YaeB-like"/>
    <property type="match status" value="1"/>
</dbReference>
<dbReference type="PANTHER" id="PTHR12818:SF0">
    <property type="entry name" value="TRNA (ADENINE(37)-N6)-METHYLTRANSFERASE"/>
    <property type="match status" value="1"/>
</dbReference>
<dbReference type="SUPFAM" id="SSF118196">
    <property type="entry name" value="YaeB-like"/>
    <property type="match status" value="1"/>
</dbReference>
<dbReference type="InterPro" id="IPR036413">
    <property type="entry name" value="YaeB-like_sf"/>
</dbReference>
<dbReference type="RefSeq" id="WP_012175001.1">
    <property type="nucleotide sequence ID" value="NC_009943.1"/>
</dbReference>
<comment type="similarity">
    <text evidence="2">Belongs to the tRNA methyltransferase O family.</text>
</comment>
<dbReference type="Proteomes" id="UP000008561">
    <property type="component" value="Chromosome"/>
</dbReference>
<keyword evidence="5" id="KW-1185">Reference proteome</keyword>
<accession>A8ZZY5</accession>
<dbReference type="CDD" id="cd09281">
    <property type="entry name" value="UPF0066"/>
    <property type="match status" value="1"/>
</dbReference>
<sequence length="145" mass="15954">MNETMTITMQPIGVVNTDATEIPRHWSVSDVQGRLEIDPQYAAGLSDIQPGSKIVVLFCFHKSPAFDPVRHLRQTPPHREGPLGVFSICSPRRPNPIGLSVLDVLEIQGTVIHVRGLDMLDGTPILDIKPYIEGRQDCPSYTGDG</sequence>
<dbReference type="PROSITE" id="PS51668">
    <property type="entry name" value="TSAA_2"/>
    <property type="match status" value="1"/>
</dbReference>
<dbReference type="PANTHER" id="PTHR12818">
    <property type="entry name" value="TRNA (ADENINE(37)-N6)-METHYLTRANSFERASE"/>
    <property type="match status" value="1"/>
</dbReference>
<evidence type="ECO:0000256" key="1">
    <source>
        <dbReference type="ARBA" id="ARBA00022691"/>
    </source>
</evidence>
<dbReference type="Pfam" id="PF01980">
    <property type="entry name" value="TrmO_N"/>
    <property type="match status" value="1"/>
</dbReference>
<dbReference type="STRING" id="96561.Dole_1581"/>
<protein>
    <recommendedName>
        <fullName evidence="3">TsaA-like domain-containing protein</fullName>
    </recommendedName>
</protein>
<evidence type="ECO:0000313" key="5">
    <source>
        <dbReference type="Proteomes" id="UP000008561"/>
    </source>
</evidence>
<name>A8ZZY5_DESOH</name>
<dbReference type="InterPro" id="IPR023370">
    <property type="entry name" value="TrmO-like_N"/>
</dbReference>
<dbReference type="KEGG" id="dol:Dole_1581"/>